<dbReference type="EMBL" id="HACA01027250">
    <property type="protein sequence ID" value="CDW44611.1"/>
    <property type="molecule type" value="Transcribed_RNA"/>
</dbReference>
<feature type="region of interest" description="Disordered" evidence="1">
    <location>
        <begin position="1"/>
        <end position="90"/>
    </location>
</feature>
<feature type="region of interest" description="Disordered" evidence="1">
    <location>
        <begin position="166"/>
        <end position="201"/>
    </location>
</feature>
<organism evidence="3">
    <name type="scientific">Lepeophtheirus salmonis</name>
    <name type="common">Salmon louse</name>
    <name type="synonym">Caligus salmonis</name>
    <dbReference type="NCBI Taxonomy" id="72036"/>
    <lineage>
        <taxon>Eukaryota</taxon>
        <taxon>Metazoa</taxon>
        <taxon>Ecdysozoa</taxon>
        <taxon>Arthropoda</taxon>
        <taxon>Crustacea</taxon>
        <taxon>Multicrustacea</taxon>
        <taxon>Hexanauplia</taxon>
        <taxon>Copepoda</taxon>
        <taxon>Siphonostomatoida</taxon>
        <taxon>Caligidae</taxon>
        <taxon>Lepeophtheirus</taxon>
    </lineage>
</organism>
<name>A0A0K2V3S1_LEPSM</name>
<evidence type="ECO:0000256" key="1">
    <source>
        <dbReference type="SAM" id="MobiDB-lite"/>
    </source>
</evidence>
<reference evidence="3" key="1">
    <citation type="submission" date="2014-05" db="EMBL/GenBank/DDBJ databases">
        <authorList>
            <person name="Chronopoulou M."/>
        </authorList>
    </citation>
    <scope>NUCLEOTIDE SEQUENCE</scope>
    <source>
        <tissue evidence="3">Whole organism</tissue>
    </source>
</reference>
<evidence type="ECO:0000313" key="4">
    <source>
        <dbReference type="Proteomes" id="UP000675881"/>
    </source>
</evidence>
<feature type="compositionally biased region" description="Polar residues" evidence="1">
    <location>
        <begin position="191"/>
        <end position="201"/>
    </location>
</feature>
<dbReference type="Proteomes" id="UP000675881">
    <property type="component" value="Chromosome 4"/>
</dbReference>
<evidence type="ECO:0000313" key="2">
    <source>
        <dbReference type="EMBL" id="CAF2920875.1"/>
    </source>
</evidence>
<dbReference type="OrthoDB" id="63267at2759"/>
<keyword evidence="4" id="KW-1185">Reference proteome</keyword>
<feature type="compositionally biased region" description="Pro residues" evidence="1">
    <location>
        <begin position="74"/>
        <end position="87"/>
    </location>
</feature>
<evidence type="ECO:0000313" key="3">
    <source>
        <dbReference type="EMBL" id="CDW44611.1"/>
    </source>
</evidence>
<feature type="compositionally biased region" description="Low complexity" evidence="1">
    <location>
        <begin position="10"/>
        <end position="28"/>
    </location>
</feature>
<feature type="compositionally biased region" description="Polar residues" evidence="1">
    <location>
        <begin position="41"/>
        <end position="63"/>
    </location>
</feature>
<gene>
    <name evidence="2" type="ORF">LSAA_8310</name>
</gene>
<dbReference type="AlphaFoldDB" id="A0A0K2V3S1"/>
<accession>A0A0K2V3S1</accession>
<protein>
    <submittedName>
        <fullName evidence="2">(salmon louse) hypothetical protein</fullName>
    </submittedName>
</protein>
<dbReference type="EMBL" id="HG994583">
    <property type="protein sequence ID" value="CAF2920875.1"/>
    <property type="molecule type" value="Genomic_DNA"/>
</dbReference>
<proteinExistence type="predicted"/>
<reference evidence="2" key="2">
    <citation type="submission" date="2021-02" db="EMBL/GenBank/DDBJ databases">
        <authorList>
            <person name="Bekaert M."/>
        </authorList>
    </citation>
    <scope>NUCLEOTIDE SEQUENCE</scope>
    <source>
        <strain evidence="2">IoA-00</strain>
    </source>
</reference>
<sequence length="228" mass="24808">MSAVTPQGYTTMSTSSLTITLKNNNNPRSPRRNSNEHHDPNNNSSTSSLSVPTVKTRSLSPSSWRKADLLPTRAPTPPQDPAPPPFSSPVSVRKRLKDLEDRVTSNSAPSSPYVGGRKFRFEIGDSKKLFDEPRSASPSPTRAPISLATILSYKVTSLSDKENTPIGPCTVLRTPPSPRKFGGNAHPLGSITKTPTSTSMSNGTYCNNNNTHYSKNNIMDQGNESIYY</sequence>